<dbReference type="CDD" id="cd13758">
    <property type="entry name" value="TGF_beta_LEFTY1_2"/>
    <property type="match status" value="1"/>
</dbReference>
<evidence type="ECO:0000256" key="2">
    <source>
        <dbReference type="ARBA" id="ARBA00006656"/>
    </source>
</evidence>
<accession>Q6T265</accession>
<reference evidence="9" key="1">
    <citation type="journal article" date="2004" name="Dev. Cell">
        <title>Nodal and BMP2/4 signaling organizes the oral-aboral axis of the sea urchin embryo.</title>
        <authorList>
            <person name="Duboc V."/>
            <person name="Rottinger E."/>
            <person name="Besnardeau L."/>
            <person name="Lepage T."/>
        </authorList>
    </citation>
    <scope>NUCLEOTIDE SEQUENCE</scope>
</reference>
<dbReference type="FunFam" id="2.10.90.10:FF:000047">
    <property type="entry name" value="Left-right determination factor"/>
    <property type="match status" value="1"/>
</dbReference>
<evidence type="ECO:0000259" key="8">
    <source>
        <dbReference type="PROSITE" id="PS51362"/>
    </source>
</evidence>
<feature type="chain" id="PRO_5004279995" evidence="7">
    <location>
        <begin position="24"/>
        <end position="404"/>
    </location>
</feature>
<dbReference type="Gene3D" id="2.60.120.970">
    <property type="match status" value="1"/>
</dbReference>
<dbReference type="PIRSF" id="PIRSF037402">
    <property type="entry name" value="TGFb4"/>
    <property type="match status" value="1"/>
</dbReference>
<evidence type="ECO:0000256" key="7">
    <source>
        <dbReference type="SAM" id="SignalP"/>
    </source>
</evidence>
<evidence type="ECO:0000313" key="9">
    <source>
        <dbReference type="EMBL" id="AAS00535.1"/>
    </source>
</evidence>
<dbReference type="GO" id="GO:0009948">
    <property type="term" value="P:anterior/posterior axis specification"/>
    <property type="evidence" value="ECO:0007669"/>
    <property type="project" value="TreeGrafter"/>
</dbReference>
<dbReference type="InterPro" id="IPR015615">
    <property type="entry name" value="TGF-beta-rel"/>
</dbReference>
<keyword evidence="5" id="KW-1015">Disulfide bond</keyword>
<dbReference type="PROSITE" id="PS51362">
    <property type="entry name" value="TGF_BETA_2"/>
    <property type="match status" value="1"/>
</dbReference>
<dbReference type="InterPro" id="IPR003942">
    <property type="entry name" value="LRDF"/>
</dbReference>
<dbReference type="GO" id="GO:0008083">
    <property type="term" value="F:growth factor activity"/>
    <property type="evidence" value="ECO:0007669"/>
    <property type="project" value="UniProtKB-KW"/>
</dbReference>
<dbReference type="PROSITE" id="PS00250">
    <property type="entry name" value="TGF_BETA_1"/>
    <property type="match status" value="1"/>
</dbReference>
<dbReference type="AlphaFoldDB" id="Q6T265"/>
<sequence>MELSHGAPVFIATLVVLVVITTGAPLEAHLDLQMDILDKIGVTEPWKFPSVDASTLTVPDHLRFQYESMHRQHRVRRAYITKGIHKNEEIYGEVSYTERNRQLFTFDISSIPEGSEVIMAELKVYKERPNHSIFKPEGEEGEAPHSNNHDHVHSALVSIKQLVDQEVDMDAEPADLADEVVNQHDGMDTITIDQREMTLKGAGWKVFDVTNTIQTWVADSDSNLGVALHIDPIEGGHHAQQVVDEMVFATDFFPETPDSPDSRPVLVIYTTKYAPASDEPNECRYEGEEEHRCCRRRKYVDFRDLSWTSRWIIEPAGFEAFDCYGPCHNPRSRHIRDVFRLPFFGASSSGSSIFGAGSGGHRTCGVSRSSSLPMMYLSETPSGTVELKVEEIPNMIVEDCGCQL</sequence>
<protein>
    <submittedName>
        <fullName evidence="9">Antivin/lefty</fullName>
    </submittedName>
</protein>
<dbReference type="SMART" id="SM00204">
    <property type="entry name" value="TGFB"/>
    <property type="match status" value="1"/>
</dbReference>
<dbReference type="InterPro" id="IPR029034">
    <property type="entry name" value="Cystine-knot_cytokine"/>
</dbReference>
<dbReference type="EMBL" id="AY442296">
    <property type="protein sequence ID" value="AAS00535.1"/>
    <property type="molecule type" value="mRNA"/>
</dbReference>
<dbReference type="GO" id="GO:0005160">
    <property type="term" value="F:transforming growth factor beta receptor binding"/>
    <property type="evidence" value="ECO:0007669"/>
    <property type="project" value="InterPro"/>
</dbReference>
<evidence type="ECO:0000256" key="6">
    <source>
        <dbReference type="RuleBase" id="RU000354"/>
    </source>
</evidence>
<dbReference type="PANTHER" id="PTHR11848">
    <property type="entry name" value="TGF-BETA FAMILY"/>
    <property type="match status" value="1"/>
</dbReference>
<feature type="signal peptide" evidence="7">
    <location>
        <begin position="1"/>
        <end position="23"/>
    </location>
</feature>
<feature type="domain" description="TGF-beta family profile" evidence="8">
    <location>
        <begin position="270"/>
        <end position="403"/>
    </location>
</feature>
<dbReference type="InterPro" id="IPR001111">
    <property type="entry name" value="TGF-b_propeptide"/>
</dbReference>
<evidence type="ECO:0000256" key="1">
    <source>
        <dbReference type="ARBA" id="ARBA00004613"/>
    </source>
</evidence>
<organism evidence="9">
    <name type="scientific">Paracentrotus lividus</name>
    <name type="common">Common sea urchin</name>
    <dbReference type="NCBI Taxonomy" id="7656"/>
    <lineage>
        <taxon>Eukaryota</taxon>
        <taxon>Metazoa</taxon>
        <taxon>Echinodermata</taxon>
        <taxon>Eleutherozoa</taxon>
        <taxon>Echinozoa</taxon>
        <taxon>Echinoidea</taxon>
        <taxon>Euechinoidea</taxon>
        <taxon>Echinacea</taxon>
        <taxon>Camarodonta</taxon>
        <taxon>Echinidea</taxon>
        <taxon>Echinidae</taxon>
        <taxon>Paracentrotus</taxon>
    </lineage>
</organism>
<dbReference type="GO" id="GO:0005125">
    <property type="term" value="F:cytokine activity"/>
    <property type="evidence" value="ECO:0007669"/>
    <property type="project" value="TreeGrafter"/>
</dbReference>
<dbReference type="Pfam" id="PF00688">
    <property type="entry name" value="TGFb_propeptide"/>
    <property type="match status" value="1"/>
</dbReference>
<dbReference type="InterPro" id="IPR017948">
    <property type="entry name" value="TGFb_CS"/>
</dbReference>
<evidence type="ECO:0000256" key="5">
    <source>
        <dbReference type="ARBA" id="ARBA00023157"/>
    </source>
</evidence>
<dbReference type="Pfam" id="PF00019">
    <property type="entry name" value="TGF_beta"/>
    <property type="match status" value="1"/>
</dbReference>
<dbReference type="InterPro" id="IPR001839">
    <property type="entry name" value="TGF-b_C"/>
</dbReference>
<comment type="subcellular location">
    <subcellularLocation>
        <location evidence="1">Secreted</location>
    </subcellularLocation>
</comment>
<keyword evidence="7" id="KW-0732">Signal</keyword>
<keyword evidence="4 6" id="KW-0339">Growth factor</keyword>
<dbReference type="Gene3D" id="2.10.90.10">
    <property type="entry name" value="Cystine-knot cytokines"/>
    <property type="match status" value="1"/>
</dbReference>
<name>Q6T265_PARLI</name>
<comment type="similarity">
    <text evidence="2 6">Belongs to the TGF-beta family.</text>
</comment>
<dbReference type="GO" id="GO:0005615">
    <property type="term" value="C:extracellular space"/>
    <property type="evidence" value="ECO:0007669"/>
    <property type="project" value="TreeGrafter"/>
</dbReference>
<evidence type="ECO:0000256" key="4">
    <source>
        <dbReference type="ARBA" id="ARBA00023030"/>
    </source>
</evidence>
<dbReference type="SUPFAM" id="SSF57501">
    <property type="entry name" value="Cystine-knot cytokines"/>
    <property type="match status" value="1"/>
</dbReference>
<dbReference type="PANTHER" id="PTHR11848:SF226">
    <property type="entry name" value="LEFT-RIGHT DETERMINATION FACTOR"/>
    <property type="match status" value="1"/>
</dbReference>
<evidence type="ECO:0000256" key="3">
    <source>
        <dbReference type="ARBA" id="ARBA00022525"/>
    </source>
</evidence>
<keyword evidence="3" id="KW-0964">Secreted</keyword>
<proteinExistence type="evidence at transcript level"/>